<dbReference type="InterPro" id="IPR001394">
    <property type="entry name" value="Peptidase_C19_UCH"/>
</dbReference>
<evidence type="ECO:0000256" key="2">
    <source>
        <dbReference type="ARBA" id="ARBA00009085"/>
    </source>
</evidence>
<dbReference type="Pfam" id="PF00443">
    <property type="entry name" value="UCH"/>
    <property type="match status" value="1"/>
</dbReference>
<comment type="similarity">
    <text evidence="2">Belongs to the peptidase C19 family.</text>
</comment>
<evidence type="ECO:0000313" key="12">
    <source>
        <dbReference type="Proteomes" id="UP000324832"/>
    </source>
</evidence>
<dbReference type="EMBL" id="FZQP02004923">
    <property type="protein sequence ID" value="VVD00721.1"/>
    <property type="molecule type" value="Genomic_DNA"/>
</dbReference>
<dbReference type="SUPFAM" id="SSF54001">
    <property type="entry name" value="Cysteine proteinases"/>
    <property type="match status" value="1"/>
</dbReference>
<evidence type="ECO:0000259" key="10">
    <source>
        <dbReference type="PROSITE" id="PS50235"/>
    </source>
</evidence>
<dbReference type="Proteomes" id="UP000324832">
    <property type="component" value="Unassembled WGS sequence"/>
</dbReference>
<dbReference type="PANTHER" id="PTHR24006">
    <property type="entry name" value="UBIQUITIN CARBOXYL-TERMINAL HYDROLASE"/>
    <property type="match status" value="1"/>
</dbReference>
<evidence type="ECO:0000256" key="4">
    <source>
        <dbReference type="ARBA" id="ARBA00022670"/>
    </source>
</evidence>
<dbReference type="AlphaFoldDB" id="A0A5E4QUW9"/>
<dbReference type="GO" id="GO:0004843">
    <property type="term" value="F:cysteine-type deubiquitinase activity"/>
    <property type="evidence" value="ECO:0007669"/>
    <property type="project" value="UniProtKB-EC"/>
</dbReference>
<evidence type="ECO:0000256" key="6">
    <source>
        <dbReference type="ARBA" id="ARBA00022801"/>
    </source>
</evidence>
<keyword evidence="9" id="KW-0472">Membrane</keyword>
<gene>
    <name evidence="11" type="ORF">LSINAPIS_LOCUS11301</name>
</gene>
<dbReference type="EC" id="3.4.19.12" evidence="3"/>
<feature type="compositionally biased region" description="Low complexity" evidence="8">
    <location>
        <begin position="160"/>
        <end position="183"/>
    </location>
</feature>
<protein>
    <recommendedName>
        <fullName evidence="3">ubiquitinyl hydrolase 1</fullName>
        <ecNumber evidence="3">3.4.19.12</ecNumber>
    </recommendedName>
</protein>
<comment type="catalytic activity">
    <reaction evidence="1">
        <text>Thiol-dependent hydrolysis of ester, thioester, amide, peptide and isopeptide bonds formed by the C-terminal Gly of ubiquitin (a 76-residue protein attached to proteins as an intracellular targeting signal).</text>
        <dbReference type="EC" id="3.4.19.12"/>
    </reaction>
</comment>
<dbReference type="PROSITE" id="PS50235">
    <property type="entry name" value="USP_3"/>
    <property type="match status" value="1"/>
</dbReference>
<dbReference type="GO" id="GO:0005634">
    <property type="term" value="C:nucleus"/>
    <property type="evidence" value="ECO:0007669"/>
    <property type="project" value="TreeGrafter"/>
</dbReference>
<dbReference type="GO" id="GO:0006508">
    <property type="term" value="P:proteolysis"/>
    <property type="evidence" value="ECO:0007669"/>
    <property type="project" value="UniProtKB-KW"/>
</dbReference>
<dbReference type="InterPro" id="IPR038765">
    <property type="entry name" value="Papain-like_cys_pep_sf"/>
</dbReference>
<feature type="transmembrane region" description="Helical" evidence="9">
    <location>
        <begin position="6"/>
        <end position="25"/>
    </location>
</feature>
<evidence type="ECO:0000256" key="3">
    <source>
        <dbReference type="ARBA" id="ARBA00012759"/>
    </source>
</evidence>
<keyword evidence="6" id="KW-0378">Hydrolase</keyword>
<keyword evidence="9" id="KW-1133">Transmembrane helix</keyword>
<feature type="domain" description="USP" evidence="10">
    <location>
        <begin position="41"/>
        <end position="512"/>
    </location>
</feature>
<name>A0A5E4QUW9_9NEOP</name>
<evidence type="ECO:0000256" key="5">
    <source>
        <dbReference type="ARBA" id="ARBA00022786"/>
    </source>
</evidence>
<dbReference type="GO" id="GO:0005829">
    <property type="term" value="C:cytosol"/>
    <property type="evidence" value="ECO:0007669"/>
    <property type="project" value="TreeGrafter"/>
</dbReference>
<dbReference type="Gene3D" id="3.90.70.10">
    <property type="entry name" value="Cysteine proteinases"/>
    <property type="match status" value="1"/>
</dbReference>
<feature type="region of interest" description="Disordered" evidence="8">
    <location>
        <begin position="160"/>
        <end position="201"/>
    </location>
</feature>
<accession>A0A5E4QUW9</accession>
<keyword evidence="12" id="KW-1185">Reference proteome</keyword>
<evidence type="ECO:0000256" key="7">
    <source>
        <dbReference type="ARBA" id="ARBA00022807"/>
    </source>
</evidence>
<organism evidence="11 12">
    <name type="scientific">Leptidea sinapis</name>
    <dbReference type="NCBI Taxonomy" id="189913"/>
    <lineage>
        <taxon>Eukaryota</taxon>
        <taxon>Metazoa</taxon>
        <taxon>Ecdysozoa</taxon>
        <taxon>Arthropoda</taxon>
        <taxon>Hexapoda</taxon>
        <taxon>Insecta</taxon>
        <taxon>Pterygota</taxon>
        <taxon>Neoptera</taxon>
        <taxon>Endopterygota</taxon>
        <taxon>Lepidoptera</taxon>
        <taxon>Glossata</taxon>
        <taxon>Ditrysia</taxon>
        <taxon>Papilionoidea</taxon>
        <taxon>Pieridae</taxon>
        <taxon>Dismorphiinae</taxon>
        <taxon>Leptidea</taxon>
    </lineage>
</organism>
<dbReference type="InterPro" id="IPR028889">
    <property type="entry name" value="USP"/>
</dbReference>
<dbReference type="PANTHER" id="PTHR24006:SF888">
    <property type="entry name" value="UBIQUITIN CARBOXYL-TERMINAL HYDROLASE 30"/>
    <property type="match status" value="1"/>
</dbReference>
<dbReference type="InterPro" id="IPR050164">
    <property type="entry name" value="Peptidase_C19"/>
</dbReference>
<evidence type="ECO:0000256" key="1">
    <source>
        <dbReference type="ARBA" id="ARBA00000707"/>
    </source>
</evidence>
<evidence type="ECO:0000313" key="11">
    <source>
        <dbReference type="EMBL" id="VVD00721.1"/>
    </source>
</evidence>
<evidence type="ECO:0000256" key="9">
    <source>
        <dbReference type="SAM" id="Phobius"/>
    </source>
</evidence>
<sequence>MDGGDKILVAAGLTAAVVVGAFVLWGPGGAPKVRKRRGQIAGLHNLGRTCFLNTLLQALAASPIFIDWLRKYAKADGQNSMITTLYTVIEVVNGTHESARGTPVCPLGVLQALRAAGWVVPADQQDAHELLHVLLTCIEEETAAMARKVGRKAWSALASPASPPAGSWPLRPARPASAAPAEPDLVDSDECGAESPPAPLRKGVSRSFCQLSGVGRRWLPGPRPRPAPAPPFCGTLASRTACTAKSPVRYDKFDSISLSMSNASVGLSGSYSLAGLLRAFTAPEMVSGLRCSKCCAAEGERAGTKHIRTLSFGKVGELITVGNDVVMYFINKINHVLCQLPWCLCLHISRVEWSVGGLSKRGDFVAFPETLCLAPYTAHRPAQVPTAPSDTLQCSIHQPDLSKLTEACRLRAGLSLLNAGEGAGEGSISGAQYRLAAVVVHVAGGTRQTRWCMRCRCRRYCAVPPICCSMRSCSRPHRRPSAHNSEWLHTKLIILECCVTEGQTLLIFWACRSTDSRVTSMSASSCSSLQIQAQGSGLSQGSGRDRELRSVAQQTDITSCRYPPGGASPGALNGLLTTWMLLKIQEHQVSWRTWRDSTLHVRVTLDAAGDAAGGGAASLTSRASLASHDSFASLATVVGEAAPRADRATNITDPFMVAAPPVLPES</sequence>
<dbReference type="GO" id="GO:0016579">
    <property type="term" value="P:protein deubiquitination"/>
    <property type="evidence" value="ECO:0007669"/>
    <property type="project" value="InterPro"/>
</dbReference>
<reference evidence="11 12" key="1">
    <citation type="submission" date="2017-07" db="EMBL/GenBank/DDBJ databases">
        <authorList>
            <person name="Talla V."/>
            <person name="Backstrom N."/>
        </authorList>
    </citation>
    <scope>NUCLEOTIDE SEQUENCE [LARGE SCALE GENOMIC DNA]</scope>
</reference>
<keyword evidence="7" id="KW-0788">Thiol protease</keyword>
<keyword evidence="4" id="KW-0645">Protease</keyword>
<evidence type="ECO:0000256" key="8">
    <source>
        <dbReference type="SAM" id="MobiDB-lite"/>
    </source>
</evidence>
<keyword evidence="9" id="KW-0812">Transmembrane</keyword>
<proteinExistence type="inferred from homology"/>
<keyword evidence="5" id="KW-0833">Ubl conjugation pathway</keyword>